<evidence type="ECO:0000313" key="2">
    <source>
        <dbReference type="Proteomes" id="UP000184280"/>
    </source>
</evidence>
<protein>
    <submittedName>
        <fullName evidence="1">Uncharacterized protein</fullName>
    </submittedName>
</protein>
<gene>
    <name evidence="1" type="ORF">SAMN04488494_1332</name>
</gene>
<dbReference type="EMBL" id="FRCJ01000002">
    <property type="protein sequence ID" value="SHM10407.1"/>
    <property type="molecule type" value="Genomic_DNA"/>
</dbReference>
<evidence type="ECO:0000313" key="1">
    <source>
        <dbReference type="EMBL" id="SHM10407.1"/>
    </source>
</evidence>
<organism evidence="1 2">
    <name type="scientific">Xylanibacter ruminicola</name>
    <name type="common">Prevotella ruminicola</name>
    <dbReference type="NCBI Taxonomy" id="839"/>
    <lineage>
        <taxon>Bacteria</taxon>
        <taxon>Pseudomonadati</taxon>
        <taxon>Bacteroidota</taxon>
        <taxon>Bacteroidia</taxon>
        <taxon>Bacteroidales</taxon>
        <taxon>Prevotellaceae</taxon>
        <taxon>Xylanibacter</taxon>
    </lineage>
</organism>
<name>A0A1M7G376_XYLRU</name>
<dbReference type="Proteomes" id="UP000184280">
    <property type="component" value="Unassembled WGS sequence"/>
</dbReference>
<accession>A0A1M7G376</accession>
<proteinExistence type="predicted"/>
<reference evidence="1 2" key="1">
    <citation type="submission" date="2016-11" db="EMBL/GenBank/DDBJ databases">
        <authorList>
            <person name="Jaros S."/>
            <person name="Januszkiewicz K."/>
            <person name="Wedrychowicz H."/>
        </authorList>
    </citation>
    <scope>NUCLEOTIDE SEQUENCE [LARGE SCALE GENOMIC DNA]</scope>
    <source>
        <strain evidence="1 2">BPI-34</strain>
    </source>
</reference>
<sequence length="39" mass="4777">MFSLYFVFLWQDSGIIKAYYNDRLKTIYWHISCIKDLAL</sequence>
<dbReference type="AlphaFoldDB" id="A0A1M7G376"/>